<organism evidence="1 2">
    <name type="scientific">Ixodes persulcatus</name>
    <name type="common">Taiga tick</name>
    <dbReference type="NCBI Taxonomy" id="34615"/>
    <lineage>
        <taxon>Eukaryota</taxon>
        <taxon>Metazoa</taxon>
        <taxon>Ecdysozoa</taxon>
        <taxon>Arthropoda</taxon>
        <taxon>Chelicerata</taxon>
        <taxon>Arachnida</taxon>
        <taxon>Acari</taxon>
        <taxon>Parasitiformes</taxon>
        <taxon>Ixodida</taxon>
        <taxon>Ixodoidea</taxon>
        <taxon>Ixodidae</taxon>
        <taxon>Ixodinae</taxon>
        <taxon>Ixodes</taxon>
    </lineage>
</organism>
<evidence type="ECO:0000313" key="2">
    <source>
        <dbReference type="Proteomes" id="UP000805193"/>
    </source>
</evidence>
<accession>A0AC60Q6L8</accession>
<proteinExistence type="predicted"/>
<keyword evidence="2" id="KW-1185">Reference proteome</keyword>
<evidence type="ECO:0000313" key="1">
    <source>
        <dbReference type="EMBL" id="KAG0429495.1"/>
    </source>
</evidence>
<comment type="caution">
    <text evidence="1">The sequence shown here is derived from an EMBL/GenBank/DDBJ whole genome shotgun (WGS) entry which is preliminary data.</text>
</comment>
<sequence>MGASQNGQTAFGRVADVAVLQKEGVPARRQIDRAPSWAALSPATGREATDWKSGRERGGPNGVRRTTYRACRRISGVTQRPLPFAEGGSSAHGSRLSGDRRSHATVLRESGVAVRFL</sequence>
<name>A0AC60Q6L8_IXOPE</name>
<dbReference type="Proteomes" id="UP000805193">
    <property type="component" value="Unassembled WGS sequence"/>
</dbReference>
<gene>
    <name evidence="1" type="ORF">HPB47_023587</name>
</gene>
<protein>
    <submittedName>
        <fullName evidence="1">Uncharacterized protein</fullName>
    </submittedName>
</protein>
<dbReference type="EMBL" id="JABSTQ010009407">
    <property type="protein sequence ID" value="KAG0429495.1"/>
    <property type="molecule type" value="Genomic_DNA"/>
</dbReference>
<reference evidence="1 2" key="1">
    <citation type="journal article" date="2020" name="Cell">
        <title>Large-Scale Comparative Analyses of Tick Genomes Elucidate Their Genetic Diversity and Vector Capacities.</title>
        <authorList>
            <consortium name="Tick Genome and Microbiome Consortium (TIGMIC)"/>
            <person name="Jia N."/>
            <person name="Wang J."/>
            <person name="Shi W."/>
            <person name="Du L."/>
            <person name="Sun Y."/>
            <person name="Zhan W."/>
            <person name="Jiang J.F."/>
            <person name="Wang Q."/>
            <person name="Zhang B."/>
            <person name="Ji P."/>
            <person name="Bell-Sakyi L."/>
            <person name="Cui X.M."/>
            <person name="Yuan T.T."/>
            <person name="Jiang B.G."/>
            <person name="Yang W.F."/>
            <person name="Lam T.T."/>
            <person name="Chang Q.C."/>
            <person name="Ding S.J."/>
            <person name="Wang X.J."/>
            <person name="Zhu J.G."/>
            <person name="Ruan X.D."/>
            <person name="Zhao L."/>
            <person name="Wei J.T."/>
            <person name="Ye R.Z."/>
            <person name="Que T.C."/>
            <person name="Du C.H."/>
            <person name="Zhou Y.H."/>
            <person name="Cheng J.X."/>
            <person name="Dai P.F."/>
            <person name="Guo W.B."/>
            <person name="Han X.H."/>
            <person name="Huang E.J."/>
            <person name="Li L.F."/>
            <person name="Wei W."/>
            <person name="Gao Y.C."/>
            <person name="Liu J.Z."/>
            <person name="Shao H.Z."/>
            <person name="Wang X."/>
            <person name="Wang C.C."/>
            <person name="Yang T.C."/>
            <person name="Huo Q.B."/>
            <person name="Li W."/>
            <person name="Chen H.Y."/>
            <person name="Chen S.E."/>
            <person name="Zhou L.G."/>
            <person name="Ni X.B."/>
            <person name="Tian J.H."/>
            <person name="Sheng Y."/>
            <person name="Liu T."/>
            <person name="Pan Y.S."/>
            <person name="Xia L.Y."/>
            <person name="Li J."/>
            <person name="Zhao F."/>
            <person name="Cao W.C."/>
        </authorList>
    </citation>
    <scope>NUCLEOTIDE SEQUENCE [LARGE SCALE GENOMIC DNA]</scope>
    <source>
        <strain evidence="1">Iper-2018</strain>
    </source>
</reference>